<protein>
    <submittedName>
        <fullName evidence="2">Alpha-mannosidase</fullName>
    </submittedName>
</protein>
<proteinExistence type="predicted"/>
<dbReference type="WBParaSite" id="ES5_v2.g8897.t1">
    <property type="protein sequence ID" value="ES5_v2.g8897.t1"/>
    <property type="gene ID" value="ES5_v2.g8897"/>
</dbReference>
<reference evidence="2" key="1">
    <citation type="submission" date="2022-11" db="UniProtKB">
        <authorList>
            <consortium name="WormBaseParasite"/>
        </authorList>
    </citation>
    <scope>IDENTIFICATION</scope>
</reference>
<name>A0AC34GV35_9BILA</name>
<evidence type="ECO:0000313" key="2">
    <source>
        <dbReference type="WBParaSite" id="ES5_v2.g8897.t1"/>
    </source>
</evidence>
<evidence type="ECO:0000313" key="1">
    <source>
        <dbReference type="Proteomes" id="UP000887579"/>
    </source>
</evidence>
<dbReference type="Proteomes" id="UP000887579">
    <property type="component" value="Unplaced"/>
</dbReference>
<sequence>MSVELIPASVEHIYNTVLIELERDPQKKFSFAETGFLTRWIESHDKKDYKRFQKLVANGQIELIGGGWVQPDEAASHYIEIIDQYTLGLRKLNESYGECGRPKVAWQIDPFGHSREHANIAVGIGYEALFFARMHYLEHEQRLKNKSLEFVWSTSDDFKHANIAVGIGYEALFFARMHYLEHEQRLKNKSLEFVWSTSDDFKENQILTGQFYRGDYGPPPGYCFDVMCADDPIVDAPQLQGYNIDVKVDQLIEFVKNQTEAQKHRNVMLLMGSDFHYTDANMIYTNIDKLIKAANSRSNQTKITFKYSTPSCYVQSLTAASPHLPQKSDDFFPYASGNHSYWTGYFTSKPVMKGLVRSSSAFLQLVRFFDTFALSSKNENNERIEKFERAVALAQHHDAVTGTSKENVTQDYERRLTEGWRKGEESLKTSFSKLSALKENETLPPQSVCLLSNESICLLTKSNKKLALTIYNGYSQPVSTVVRIPYYSESAVINGPKGEAVQFEIVKAFLPKNQLISNDSAEYEIHLPVDLPALGFKTFFLNRSNKTTKLTFLGSMPGRKYRKLRFPRKISGFEEIIKSTPIPSATVPSTPPSNSPTKISNGIIELTFDETGRLSNFKNLKTNFSRELSQQFYFYESVKRSKQNPQASGAYIFRPLMIADTFDGNVTIEVLNGKHIQEVRQTINEWVSQIIRLIPNQNYIEFDWIIGPILKEEKNATGKEIISRYSVKGLKNNGVFYTDSNGRQLIKRVRNSATFYTFEKTEPISGNYYPVPSRIIMSDEKTQLSILTDRSQGGTSLKDGNVELMLHRRMYDDDSFGVEEALNEPGNDGRGLVARGRHWLILEPSTTKTPTNLNSNSQKAQRKSAIELFHFPIISYSPITSQSKYRSLALTEFSGLHKSLPENIHLLTLKQLSPSQILLRLEHFLQNGEDGILAQPSTINLSETFSTLSIVSIEELNLAGTTKVKEMHNLPKSWNRSSRDFSPSSVEDRFTIQLNPMEIKTFLVEARFKSPKI</sequence>
<accession>A0AC34GV35</accession>
<organism evidence="1 2">
    <name type="scientific">Panagrolaimus sp. ES5</name>
    <dbReference type="NCBI Taxonomy" id="591445"/>
    <lineage>
        <taxon>Eukaryota</taxon>
        <taxon>Metazoa</taxon>
        <taxon>Ecdysozoa</taxon>
        <taxon>Nematoda</taxon>
        <taxon>Chromadorea</taxon>
        <taxon>Rhabditida</taxon>
        <taxon>Tylenchina</taxon>
        <taxon>Panagrolaimomorpha</taxon>
        <taxon>Panagrolaimoidea</taxon>
        <taxon>Panagrolaimidae</taxon>
        <taxon>Panagrolaimus</taxon>
    </lineage>
</organism>